<proteinExistence type="predicted"/>
<dbReference type="RefSeq" id="WP_354268577.1">
    <property type="nucleotide sequence ID" value="NZ_JBEPTQ010000002.1"/>
</dbReference>
<evidence type="ECO:0000313" key="2">
    <source>
        <dbReference type="Proteomes" id="UP001549291"/>
    </source>
</evidence>
<evidence type="ECO:0008006" key="3">
    <source>
        <dbReference type="Google" id="ProtNLM"/>
    </source>
</evidence>
<protein>
    <recommendedName>
        <fullName evidence="3">Transposase</fullName>
    </recommendedName>
</protein>
<name>A0ABV2RJS2_BRAJP</name>
<dbReference type="Proteomes" id="UP001549291">
    <property type="component" value="Unassembled WGS sequence"/>
</dbReference>
<evidence type="ECO:0000313" key="1">
    <source>
        <dbReference type="EMBL" id="MET4717164.1"/>
    </source>
</evidence>
<keyword evidence="2" id="KW-1185">Reference proteome</keyword>
<comment type="caution">
    <text evidence="1">The sequence shown here is derived from an EMBL/GenBank/DDBJ whole genome shotgun (WGS) entry which is preliminary data.</text>
</comment>
<dbReference type="EMBL" id="JBEPTQ010000002">
    <property type="protein sequence ID" value="MET4717164.1"/>
    <property type="molecule type" value="Genomic_DNA"/>
</dbReference>
<accession>A0ABV2RJS2</accession>
<organism evidence="1 2">
    <name type="scientific">Bradyrhizobium japonicum</name>
    <dbReference type="NCBI Taxonomy" id="375"/>
    <lineage>
        <taxon>Bacteria</taxon>
        <taxon>Pseudomonadati</taxon>
        <taxon>Pseudomonadota</taxon>
        <taxon>Alphaproteobacteria</taxon>
        <taxon>Hyphomicrobiales</taxon>
        <taxon>Nitrobacteraceae</taxon>
        <taxon>Bradyrhizobium</taxon>
    </lineage>
</organism>
<sequence>MPAAPETAAPAEGDLELTADHAIEACGGDARETVKALLVANDFLERQLDELRAKVSTGYARGRLLAARVHKDEADG</sequence>
<gene>
    <name evidence="1" type="ORF">ABIF63_001270</name>
</gene>
<reference evidence="1 2" key="1">
    <citation type="submission" date="2024-06" db="EMBL/GenBank/DDBJ databases">
        <title>Genomic Encyclopedia of Type Strains, Phase V (KMG-V): Genome sequencing to study the core and pangenomes of soil and plant-associated prokaryotes.</title>
        <authorList>
            <person name="Whitman W."/>
        </authorList>
    </citation>
    <scope>NUCLEOTIDE SEQUENCE [LARGE SCALE GENOMIC DNA]</scope>
    <source>
        <strain evidence="1 2">USDA 160</strain>
    </source>
</reference>